<dbReference type="InterPro" id="IPR000014">
    <property type="entry name" value="PAS"/>
</dbReference>
<dbReference type="Proteomes" id="UP000683575">
    <property type="component" value="Chromosome"/>
</dbReference>
<keyword evidence="6" id="KW-0418">Kinase</keyword>
<dbReference type="SMART" id="SM00091">
    <property type="entry name" value="PAS"/>
    <property type="match status" value="1"/>
</dbReference>
<dbReference type="CDD" id="cd16917">
    <property type="entry name" value="HATPase_UhpB-NarQ-NarX-like"/>
    <property type="match status" value="1"/>
</dbReference>
<dbReference type="SMART" id="SM00387">
    <property type="entry name" value="HATPase_c"/>
    <property type="match status" value="1"/>
</dbReference>
<dbReference type="Pfam" id="PF13185">
    <property type="entry name" value="GAF_2"/>
    <property type="match status" value="1"/>
</dbReference>
<name>A0A975SY00_9ACTN</name>
<dbReference type="InterPro" id="IPR011712">
    <property type="entry name" value="Sig_transdc_His_kin_sub3_dim/P"/>
</dbReference>
<accession>A0A975SY00</accession>
<evidence type="ECO:0000256" key="3">
    <source>
        <dbReference type="ARBA" id="ARBA00022553"/>
    </source>
</evidence>
<gene>
    <name evidence="10" type="ORF">KRR39_21550</name>
</gene>
<evidence type="ECO:0000256" key="2">
    <source>
        <dbReference type="ARBA" id="ARBA00012438"/>
    </source>
</evidence>
<dbReference type="GO" id="GO:0046983">
    <property type="term" value="F:protein dimerization activity"/>
    <property type="evidence" value="ECO:0007669"/>
    <property type="project" value="InterPro"/>
</dbReference>
<reference evidence="10" key="1">
    <citation type="submission" date="2021-06" db="EMBL/GenBank/DDBJ databases">
        <title>Complete genome sequence of Nocardioides sp. G188.</title>
        <authorList>
            <person name="Im W.-T."/>
        </authorList>
    </citation>
    <scope>NUCLEOTIDE SEQUENCE</scope>
    <source>
        <strain evidence="10">G188</strain>
    </source>
</reference>
<evidence type="ECO:0000259" key="9">
    <source>
        <dbReference type="PROSITE" id="PS50112"/>
    </source>
</evidence>
<dbReference type="RefSeq" id="WP_216939431.1">
    <property type="nucleotide sequence ID" value="NZ_CP077062.1"/>
</dbReference>
<dbReference type="Pfam" id="PF07730">
    <property type="entry name" value="HisKA_3"/>
    <property type="match status" value="1"/>
</dbReference>
<keyword evidence="11" id="KW-1185">Reference proteome</keyword>
<keyword evidence="7" id="KW-0067">ATP-binding</keyword>
<protein>
    <recommendedName>
        <fullName evidence="2">histidine kinase</fullName>
        <ecNumber evidence="2">2.7.13.3</ecNumber>
    </recommendedName>
</protein>
<evidence type="ECO:0000256" key="5">
    <source>
        <dbReference type="ARBA" id="ARBA00022741"/>
    </source>
</evidence>
<dbReference type="NCBIfam" id="TIGR00229">
    <property type="entry name" value="sensory_box"/>
    <property type="match status" value="1"/>
</dbReference>
<dbReference type="GO" id="GO:0016020">
    <property type="term" value="C:membrane"/>
    <property type="evidence" value="ECO:0007669"/>
    <property type="project" value="InterPro"/>
</dbReference>
<keyword evidence="3" id="KW-0597">Phosphoprotein</keyword>
<dbReference type="Pfam" id="PF02518">
    <property type="entry name" value="HATPase_c"/>
    <property type="match status" value="1"/>
</dbReference>
<dbReference type="AlphaFoldDB" id="A0A975SY00"/>
<proteinExistence type="predicted"/>
<evidence type="ECO:0000313" key="11">
    <source>
        <dbReference type="Proteomes" id="UP000683575"/>
    </source>
</evidence>
<dbReference type="InterPro" id="IPR003594">
    <property type="entry name" value="HATPase_dom"/>
</dbReference>
<dbReference type="InterPro" id="IPR013656">
    <property type="entry name" value="PAS_4"/>
</dbReference>
<dbReference type="CDD" id="cd00130">
    <property type="entry name" value="PAS"/>
    <property type="match status" value="1"/>
</dbReference>
<evidence type="ECO:0000256" key="7">
    <source>
        <dbReference type="ARBA" id="ARBA00022840"/>
    </source>
</evidence>
<keyword evidence="4" id="KW-0808">Transferase</keyword>
<dbReference type="SMART" id="SM00065">
    <property type="entry name" value="GAF"/>
    <property type="match status" value="1"/>
</dbReference>
<dbReference type="PANTHER" id="PTHR24421">
    <property type="entry name" value="NITRATE/NITRITE SENSOR PROTEIN NARX-RELATED"/>
    <property type="match status" value="1"/>
</dbReference>
<dbReference type="KEGG" id="nps:KRR39_21550"/>
<dbReference type="Pfam" id="PF08448">
    <property type="entry name" value="PAS_4"/>
    <property type="match status" value="1"/>
</dbReference>
<keyword evidence="5" id="KW-0547">Nucleotide-binding</keyword>
<feature type="domain" description="PAS" evidence="9">
    <location>
        <begin position="17"/>
        <end position="57"/>
    </location>
</feature>
<dbReference type="InterPro" id="IPR050482">
    <property type="entry name" value="Sensor_HK_TwoCompSys"/>
</dbReference>
<evidence type="ECO:0000256" key="1">
    <source>
        <dbReference type="ARBA" id="ARBA00000085"/>
    </source>
</evidence>
<evidence type="ECO:0000313" key="10">
    <source>
        <dbReference type="EMBL" id="QWZ07921.1"/>
    </source>
</evidence>
<dbReference type="GO" id="GO:0005524">
    <property type="term" value="F:ATP binding"/>
    <property type="evidence" value="ECO:0007669"/>
    <property type="project" value="UniProtKB-KW"/>
</dbReference>
<dbReference type="GO" id="GO:0000155">
    <property type="term" value="F:phosphorelay sensor kinase activity"/>
    <property type="evidence" value="ECO:0007669"/>
    <property type="project" value="InterPro"/>
</dbReference>
<dbReference type="InterPro" id="IPR003018">
    <property type="entry name" value="GAF"/>
</dbReference>
<dbReference type="PROSITE" id="PS50112">
    <property type="entry name" value="PAS"/>
    <property type="match status" value="1"/>
</dbReference>
<evidence type="ECO:0000256" key="4">
    <source>
        <dbReference type="ARBA" id="ARBA00022679"/>
    </source>
</evidence>
<sequence>MSTPRPAPRAVALPGLVEMLLDAAPIPVVAIDADGRVTYANESVTESFGWDPGELVGLPVQTLVPAGVDGVGDDGHDGVGLHKDGTPVAVEVTVTSLPVGDRGETWLVAGIVDLSTQRSTEGRLHSVGRAYLTLAQMNQAIVRAPDEATLYAETCRVAVEQGGYLGAWVGAADDQGRVLPLATAGVLDDYIDHLEITVDPADPRGRGPTAVALREGRPCYSGDFRTDPATAPWHELAAPYGIAASATLPLHLAGRPVAVLSLYSGRSGEFDEDMRALLAQVGENVSFALDGFAAAERLRHVAAQRSGLLHRLVSVQEDERARIAADLHDDAVQVLAAIDLRLGLLRQRLEEAAPDLVPSVETIQDTVTHAVDGLRQLLFDLEPPAEHSTCEAAIRDAAAHIFVGQPLTWTLDCADDVSLPEVERAQTLRIVKEALINVRKHAQATRVDIVVRRRDGGAEVTITDDGVGVDPDQLVPVPGHRGLETMRDRAEITGGWLRLEQPASGGTTLHFWIPGTS</sequence>
<dbReference type="EMBL" id="CP077062">
    <property type="protein sequence ID" value="QWZ07921.1"/>
    <property type="molecule type" value="Genomic_DNA"/>
</dbReference>
<comment type="catalytic activity">
    <reaction evidence="1">
        <text>ATP + protein L-histidine = ADP + protein N-phospho-L-histidine.</text>
        <dbReference type="EC" id="2.7.13.3"/>
    </reaction>
</comment>
<dbReference type="EC" id="2.7.13.3" evidence="2"/>
<dbReference type="PANTHER" id="PTHR24421:SF10">
    <property type="entry name" value="NITRATE_NITRITE SENSOR PROTEIN NARQ"/>
    <property type="match status" value="1"/>
</dbReference>
<evidence type="ECO:0000256" key="6">
    <source>
        <dbReference type="ARBA" id="ARBA00022777"/>
    </source>
</evidence>
<keyword evidence="8" id="KW-0902">Two-component regulatory system</keyword>
<organism evidence="10 11">
    <name type="scientific">Nocardioides panacis</name>
    <dbReference type="NCBI Taxonomy" id="2849501"/>
    <lineage>
        <taxon>Bacteria</taxon>
        <taxon>Bacillati</taxon>
        <taxon>Actinomycetota</taxon>
        <taxon>Actinomycetes</taxon>
        <taxon>Propionibacteriales</taxon>
        <taxon>Nocardioidaceae</taxon>
        <taxon>Nocardioides</taxon>
    </lineage>
</organism>
<evidence type="ECO:0000256" key="8">
    <source>
        <dbReference type="ARBA" id="ARBA00023012"/>
    </source>
</evidence>